<dbReference type="GO" id="GO:0009132">
    <property type="term" value="P:nucleoside diphosphate metabolic process"/>
    <property type="evidence" value="ECO:0007669"/>
    <property type="project" value="InterPro"/>
</dbReference>
<reference evidence="9 10" key="1">
    <citation type="journal article" date="2018" name="Sci. Rep.">
        <title>Genomic signatures of local adaptation to the degree of environmental predictability in rotifers.</title>
        <authorList>
            <person name="Franch-Gras L."/>
            <person name="Hahn C."/>
            <person name="Garcia-Roger E.M."/>
            <person name="Carmona M.J."/>
            <person name="Serra M."/>
            <person name="Gomez A."/>
        </authorList>
    </citation>
    <scope>NUCLEOTIDE SEQUENCE [LARGE SCALE GENOMIC DNA]</scope>
    <source>
        <strain evidence="9">HYR1</strain>
    </source>
</reference>
<evidence type="ECO:0000313" key="9">
    <source>
        <dbReference type="EMBL" id="RNA06808.1"/>
    </source>
</evidence>
<dbReference type="PROSITE" id="PS51462">
    <property type="entry name" value="NUDIX"/>
    <property type="match status" value="1"/>
</dbReference>
<comment type="similarity">
    <text evidence="3">Belongs to the Nudix hydrolase family. PCD1 subfamily.</text>
</comment>
<dbReference type="InterPro" id="IPR000059">
    <property type="entry name" value="NUDIX_hydrolase_NudL_CS"/>
</dbReference>
<organism evidence="9 10">
    <name type="scientific">Brachionus plicatilis</name>
    <name type="common">Marine rotifer</name>
    <name type="synonym">Brachionus muelleri</name>
    <dbReference type="NCBI Taxonomy" id="10195"/>
    <lineage>
        <taxon>Eukaryota</taxon>
        <taxon>Metazoa</taxon>
        <taxon>Spiralia</taxon>
        <taxon>Gnathifera</taxon>
        <taxon>Rotifera</taxon>
        <taxon>Eurotatoria</taxon>
        <taxon>Monogononta</taxon>
        <taxon>Pseudotrocha</taxon>
        <taxon>Ploima</taxon>
        <taxon>Brachionidae</taxon>
        <taxon>Brachionus</taxon>
    </lineage>
</organism>
<evidence type="ECO:0000256" key="7">
    <source>
        <dbReference type="ARBA" id="ARBA00023211"/>
    </source>
</evidence>
<proteinExistence type="inferred from homology"/>
<keyword evidence="10" id="KW-1185">Reference proteome</keyword>
<evidence type="ECO:0000313" key="10">
    <source>
        <dbReference type="Proteomes" id="UP000276133"/>
    </source>
</evidence>
<dbReference type="PANTHER" id="PTHR12992:SF11">
    <property type="entry name" value="MITOCHONDRIAL COENZYME A DIPHOSPHATASE NUDT8"/>
    <property type="match status" value="1"/>
</dbReference>
<dbReference type="PROSITE" id="PS01293">
    <property type="entry name" value="NUDIX_COA"/>
    <property type="match status" value="1"/>
</dbReference>
<evidence type="ECO:0000256" key="1">
    <source>
        <dbReference type="ARBA" id="ARBA00001936"/>
    </source>
</evidence>
<evidence type="ECO:0000256" key="3">
    <source>
        <dbReference type="ARBA" id="ARBA00006506"/>
    </source>
</evidence>
<dbReference type="PANTHER" id="PTHR12992">
    <property type="entry name" value="NUDIX HYDROLASE"/>
    <property type="match status" value="1"/>
</dbReference>
<comment type="caution">
    <text evidence="9">The sequence shown here is derived from an EMBL/GenBank/DDBJ whole genome shotgun (WGS) entry which is preliminary data.</text>
</comment>
<dbReference type="OrthoDB" id="206213at2759"/>
<evidence type="ECO:0000256" key="6">
    <source>
        <dbReference type="ARBA" id="ARBA00022842"/>
    </source>
</evidence>
<dbReference type="InterPro" id="IPR015797">
    <property type="entry name" value="NUDIX_hydrolase-like_dom_sf"/>
</dbReference>
<dbReference type="Gene3D" id="3.90.79.10">
    <property type="entry name" value="Nucleoside Triphosphate Pyrophosphohydrolase"/>
    <property type="match status" value="1"/>
</dbReference>
<dbReference type="CDD" id="cd03426">
    <property type="entry name" value="NUDIX_CoAse_Nudt7"/>
    <property type="match status" value="1"/>
</dbReference>
<keyword evidence="6" id="KW-0460">Magnesium</keyword>
<keyword evidence="4" id="KW-0479">Metal-binding</keyword>
<evidence type="ECO:0000256" key="5">
    <source>
        <dbReference type="ARBA" id="ARBA00022801"/>
    </source>
</evidence>
<dbReference type="STRING" id="10195.A0A3M7Q771"/>
<protein>
    <submittedName>
        <fullName evidence="9">Coenzyme A pyrophosphatase</fullName>
    </submittedName>
</protein>
<evidence type="ECO:0000256" key="2">
    <source>
        <dbReference type="ARBA" id="ARBA00001946"/>
    </source>
</evidence>
<dbReference type="EMBL" id="REGN01007279">
    <property type="protein sequence ID" value="RNA06808.1"/>
    <property type="molecule type" value="Genomic_DNA"/>
</dbReference>
<feature type="domain" description="Nudix hydrolase" evidence="8">
    <location>
        <begin position="47"/>
        <end position="194"/>
    </location>
</feature>
<dbReference type="AlphaFoldDB" id="A0A3M7Q771"/>
<dbReference type="InterPro" id="IPR045121">
    <property type="entry name" value="CoAse"/>
</dbReference>
<evidence type="ECO:0000259" key="8">
    <source>
        <dbReference type="PROSITE" id="PS51462"/>
    </source>
</evidence>
<gene>
    <name evidence="9" type="ORF">BpHYR1_012181</name>
</gene>
<name>A0A3M7Q771_BRAPC</name>
<dbReference type="GO" id="GO:0010945">
    <property type="term" value="F:coenzyme A diphosphatase activity"/>
    <property type="evidence" value="ECO:0007669"/>
    <property type="project" value="InterPro"/>
</dbReference>
<evidence type="ECO:0000256" key="4">
    <source>
        <dbReference type="ARBA" id="ARBA00022723"/>
    </source>
</evidence>
<sequence length="305" mass="35494">MVNLYESVRQKFSNYDCKTNHMGIDQNVPITLDGFPHCQLGINVDRLKKCAVLIILFRKNKQFNILFTIRSSVLRAYPGEICFPGGKFDASFDRDLEDTAFRETYEEIGLSKKNFDLVCQLCPFVSPVGHFLVPFICILKKDSGEEPYEDTCEIVNSLEPNPNEVESIFYLPFSYILDLNCTNERISVLKVPFEWPKTLNNMKKLISKRFDFFNGYLNRIFINLDDGLFEPNKLPANTVLYGINATVILFVILITQNESQFSFKVEDNFYLNSKTVNEYLKLIRFASFILYRNYLIEKKKLMSKI</sequence>
<dbReference type="InterPro" id="IPR000086">
    <property type="entry name" value="NUDIX_hydrolase_dom"/>
</dbReference>
<comment type="cofactor">
    <cofactor evidence="1">
        <name>Mn(2+)</name>
        <dbReference type="ChEBI" id="CHEBI:29035"/>
    </cofactor>
</comment>
<dbReference type="Proteomes" id="UP000276133">
    <property type="component" value="Unassembled WGS sequence"/>
</dbReference>
<accession>A0A3M7Q771</accession>
<dbReference type="GO" id="GO:0030145">
    <property type="term" value="F:manganese ion binding"/>
    <property type="evidence" value="ECO:0007669"/>
    <property type="project" value="InterPro"/>
</dbReference>
<dbReference type="Pfam" id="PF00293">
    <property type="entry name" value="NUDIX"/>
    <property type="match status" value="1"/>
</dbReference>
<dbReference type="SUPFAM" id="SSF55811">
    <property type="entry name" value="Nudix"/>
    <property type="match status" value="1"/>
</dbReference>
<keyword evidence="5" id="KW-0378">Hydrolase</keyword>
<comment type="cofactor">
    <cofactor evidence="2">
        <name>Mg(2+)</name>
        <dbReference type="ChEBI" id="CHEBI:18420"/>
    </cofactor>
</comment>
<keyword evidence="7" id="KW-0464">Manganese</keyword>
<dbReference type="GO" id="GO:0000287">
    <property type="term" value="F:magnesium ion binding"/>
    <property type="evidence" value="ECO:0007669"/>
    <property type="project" value="InterPro"/>
</dbReference>